<evidence type="ECO:0000256" key="2">
    <source>
        <dbReference type="SAM" id="SignalP"/>
    </source>
</evidence>
<protein>
    <submittedName>
        <fullName evidence="3">Uncharacterized protein</fullName>
    </submittedName>
</protein>
<organism evidence="3 4">
    <name type="scientific">Armillaria ostoyae</name>
    <name type="common">Armillaria root rot fungus</name>
    <dbReference type="NCBI Taxonomy" id="47428"/>
    <lineage>
        <taxon>Eukaryota</taxon>
        <taxon>Fungi</taxon>
        <taxon>Dikarya</taxon>
        <taxon>Basidiomycota</taxon>
        <taxon>Agaricomycotina</taxon>
        <taxon>Agaricomycetes</taxon>
        <taxon>Agaricomycetidae</taxon>
        <taxon>Agaricales</taxon>
        <taxon>Marasmiineae</taxon>
        <taxon>Physalacriaceae</taxon>
        <taxon>Armillaria</taxon>
    </lineage>
</organism>
<dbReference type="Proteomes" id="UP000219338">
    <property type="component" value="Unassembled WGS sequence"/>
</dbReference>
<dbReference type="OrthoDB" id="10525596at2759"/>
<evidence type="ECO:0000313" key="3">
    <source>
        <dbReference type="EMBL" id="SJK97822.1"/>
    </source>
</evidence>
<feature type="chain" id="PRO_5012538027" evidence="2">
    <location>
        <begin position="23"/>
        <end position="55"/>
    </location>
</feature>
<evidence type="ECO:0000313" key="4">
    <source>
        <dbReference type="Proteomes" id="UP000219338"/>
    </source>
</evidence>
<proteinExistence type="predicted"/>
<gene>
    <name evidence="3" type="ORF">ARMOST_01077</name>
</gene>
<feature type="compositionally biased region" description="Polar residues" evidence="1">
    <location>
        <begin position="45"/>
        <end position="55"/>
    </location>
</feature>
<name>A0A284QMY3_ARMOS</name>
<reference evidence="4" key="1">
    <citation type="journal article" date="2017" name="Nat. Ecol. Evol.">
        <title>Genome expansion and lineage-specific genetic innovations in the forest pathogenic fungi Armillaria.</title>
        <authorList>
            <person name="Sipos G."/>
            <person name="Prasanna A.N."/>
            <person name="Walter M.C."/>
            <person name="O'Connor E."/>
            <person name="Balint B."/>
            <person name="Krizsan K."/>
            <person name="Kiss B."/>
            <person name="Hess J."/>
            <person name="Varga T."/>
            <person name="Slot J."/>
            <person name="Riley R."/>
            <person name="Boka B."/>
            <person name="Rigling D."/>
            <person name="Barry K."/>
            <person name="Lee J."/>
            <person name="Mihaltcheva S."/>
            <person name="LaButti K."/>
            <person name="Lipzen A."/>
            <person name="Waldron R."/>
            <person name="Moloney N.M."/>
            <person name="Sperisen C."/>
            <person name="Kredics L."/>
            <person name="Vagvoelgyi C."/>
            <person name="Patrignani A."/>
            <person name="Fitzpatrick D."/>
            <person name="Nagy I."/>
            <person name="Doyle S."/>
            <person name="Anderson J.B."/>
            <person name="Grigoriev I.V."/>
            <person name="Gueldener U."/>
            <person name="Muensterkoetter M."/>
            <person name="Nagy L.G."/>
        </authorList>
    </citation>
    <scope>NUCLEOTIDE SEQUENCE [LARGE SCALE GENOMIC DNA]</scope>
    <source>
        <strain evidence="4">C18/9</strain>
    </source>
</reference>
<feature type="signal peptide" evidence="2">
    <location>
        <begin position="1"/>
        <end position="22"/>
    </location>
</feature>
<dbReference type="AlphaFoldDB" id="A0A284QMY3"/>
<feature type="region of interest" description="Disordered" evidence="1">
    <location>
        <begin position="33"/>
        <end position="55"/>
    </location>
</feature>
<evidence type="ECO:0000256" key="1">
    <source>
        <dbReference type="SAM" id="MobiDB-lite"/>
    </source>
</evidence>
<dbReference type="EMBL" id="FUEG01000001">
    <property type="protein sequence ID" value="SJK97822.1"/>
    <property type="molecule type" value="Genomic_DNA"/>
</dbReference>
<accession>A0A284QMY3</accession>
<keyword evidence="4" id="KW-1185">Reference proteome</keyword>
<sequence>MYLKLPSFVMFLSVFSAIAAQASPGTKAIVEAKANSEPPTHQPDIFTSDSYGDEE</sequence>
<keyword evidence="2" id="KW-0732">Signal</keyword>